<feature type="compositionally biased region" description="Low complexity" evidence="1">
    <location>
        <begin position="418"/>
        <end position="431"/>
    </location>
</feature>
<feature type="domain" description="Protein kinase" evidence="2">
    <location>
        <begin position="1"/>
        <end position="90"/>
    </location>
</feature>
<evidence type="ECO:0000256" key="1">
    <source>
        <dbReference type="SAM" id="MobiDB-lite"/>
    </source>
</evidence>
<dbReference type="Gene3D" id="1.25.10.10">
    <property type="entry name" value="Leucine-rich Repeat Variant"/>
    <property type="match status" value="1"/>
</dbReference>
<dbReference type="GO" id="GO:0005524">
    <property type="term" value="F:ATP binding"/>
    <property type="evidence" value="ECO:0007669"/>
    <property type="project" value="InterPro"/>
</dbReference>
<dbReference type="GO" id="GO:0004672">
    <property type="term" value="F:protein kinase activity"/>
    <property type="evidence" value="ECO:0007669"/>
    <property type="project" value="InterPro"/>
</dbReference>
<dbReference type="PANTHER" id="PTHR12984">
    <property type="entry name" value="SCY1-RELATED S/T PROTEIN KINASE-LIKE"/>
    <property type="match status" value="1"/>
</dbReference>
<accession>A0A9N9A9Z9</accession>
<dbReference type="PANTHER" id="PTHR12984:SF6">
    <property type="entry name" value="SCY1-LIKE PROTEIN 2"/>
    <property type="match status" value="1"/>
</dbReference>
<comment type="caution">
    <text evidence="3">The sequence shown here is derived from an EMBL/GenBank/DDBJ whole genome shotgun (WGS) entry which is preliminary data.</text>
</comment>
<sequence>MAPEYVLDESLEFANDMFALGSLIYTIHSHGKPPMENRNSIHNYRKNVENLSKIKYDHLPYHLHEVMFNLLTRYPSQRMTASEFQTSKYFDNVLVSTVKFFESFPEKSKDDKANFMKGLIRILPQFPERVLMRKKLPNSDFCVKVLDPLKPIFSITEPMQNMISCLDKIELFQQKTSSTIFKEDVMPLIYNALEAKTLAIQEKVLKVMPAIIESLDLLTIKSSLFPRIQFTITEKLIPLLKGIKTKEPNVMITALAVYDEMGKNVEKDVIATEVLPQLWKMSVKDESKDVINDPFEIPSDSNDFSSTFINSLGKSNIVSHHNSSSSNRSFSGSHITIQPDFFDSTSISPPLTPHQQRNSLIQSFSSGVPSLSSQTITNTIPMGNLNNLYTSSLSSTSTTTSFTNPQNSLNLNLGNILKPNASSSDDNNNKSTSHKKQADLTMFDPFS</sequence>
<evidence type="ECO:0000313" key="3">
    <source>
        <dbReference type="EMBL" id="CAG8521475.1"/>
    </source>
</evidence>
<dbReference type="OrthoDB" id="79687at2759"/>
<dbReference type="PROSITE" id="PS50011">
    <property type="entry name" value="PROTEIN_KINASE_DOM"/>
    <property type="match status" value="1"/>
</dbReference>
<reference evidence="3" key="1">
    <citation type="submission" date="2021-06" db="EMBL/GenBank/DDBJ databases">
        <authorList>
            <person name="Kallberg Y."/>
            <person name="Tangrot J."/>
            <person name="Rosling A."/>
        </authorList>
    </citation>
    <scope>NUCLEOTIDE SEQUENCE</scope>
    <source>
        <strain evidence="3">AZ414A</strain>
    </source>
</reference>
<gene>
    <name evidence="3" type="ORF">DEBURN_LOCUS5684</name>
</gene>
<dbReference type="InterPro" id="IPR016024">
    <property type="entry name" value="ARM-type_fold"/>
</dbReference>
<keyword evidence="4" id="KW-1185">Reference proteome</keyword>
<dbReference type="InterPro" id="IPR051177">
    <property type="entry name" value="CIK-Related_Protein"/>
</dbReference>
<evidence type="ECO:0000313" key="4">
    <source>
        <dbReference type="Proteomes" id="UP000789706"/>
    </source>
</evidence>
<dbReference type="Proteomes" id="UP000789706">
    <property type="component" value="Unassembled WGS sequence"/>
</dbReference>
<dbReference type="SUPFAM" id="SSF56112">
    <property type="entry name" value="Protein kinase-like (PK-like)"/>
    <property type="match status" value="1"/>
</dbReference>
<evidence type="ECO:0000259" key="2">
    <source>
        <dbReference type="PROSITE" id="PS50011"/>
    </source>
</evidence>
<feature type="region of interest" description="Disordered" evidence="1">
    <location>
        <begin position="417"/>
        <end position="447"/>
    </location>
</feature>
<proteinExistence type="predicted"/>
<dbReference type="AlphaFoldDB" id="A0A9N9A9Z9"/>
<protein>
    <submittedName>
        <fullName evidence="3">7429_t:CDS:1</fullName>
    </submittedName>
</protein>
<dbReference type="InterPro" id="IPR011009">
    <property type="entry name" value="Kinase-like_dom_sf"/>
</dbReference>
<dbReference type="InterPro" id="IPR011989">
    <property type="entry name" value="ARM-like"/>
</dbReference>
<dbReference type="Gene3D" id="1.10.510.10">
    <property type="entry name" value="Transferase(Phosphotransferase) domain 1"/>
    <property type="match status" value="1"/>
</dbReference>
<dbReference type="SUPFAM" id="SSF48371">
    <property type="entry name" value="ARM repeat"/>
    <property type="match status" value="1"/>
</dbReference>
<dbReference type="InterPro" id="IPR000719">
    <property type="entry name" value="Prot_kinase_dom"/>
</dbReference>
<name>A0A9N9A9Z9_9GLOM</name>
<organism evidence="3 4">
    <name type="scientific">Diversispora eburnea</name>
    <dbReference type="NCBI Taxonomy" id="1213867"/>
    <lineage>
        <taxon>Eukaryota</taxon>
        <taxon>Fungi</taxon>
        <taxon>Fungi incertae sedis</taxon>
        <taxon>Mucoromycota</taxon>
        <taxon>Glomeromycotina</taxon>
        <taxon>Glomeromycetes</taxon>
        <taxon>Diversisporales</taxon>
        <taxon>Diversisporaceae</taxon>
        <taxon>Diversispora</taxon>
    </lineage>
</organism>
<dbReference type="EMBL" id="CAJVPK010000520">
    <property type="protein sequence ID" value="CAG8521475.1"/>
    <property type="molecule type" value="Genomic_DNA"/>
</dbReference>